<keyword evidence="12" id="KW-1185">Reference proteome</keyword>
<keyword evidence="6 9" id="KW-0067">ATP-binding</keyword>
<dbReference type="RefSeq" id="WP_132985288.1">
    <property type="nucleotide sequence ID" value="NZ_BMME01000001.1"/>
</dbReference>
<feature type="binding site" evidence="9">
    <location>
        <position position="175"/>
    </location>
    <ligand>
        <name>Mg(2+)</name>
        <dbReference type="ChEBI" id="CHEBI:18420"/>
    </ligand>
</feature>
<dbReference type="InterPro" id="IPR029099">
    <property type="entry name" value="Pribosyltran_N"/>
</dbReference>
<evidence type="ECO:0000256" key="3">
    <source>
        <dbReference type="ARBA" id="ARBA00022727"/>
    </source>
</evidence>
<proteinExistence type="inferred from homology"/>
<dbReference type="CDD" id="cd06223">
    <property type="entry name" value="PRTases_typeI"/>
    <property type="match status" value="1"/>
</dbReference>
<feature type="binding site" evidence="9">
    <location>
        <begin position="229"/>
        <end position="233"/>
    </location>
    <ligand>
        <name>D-ribose 5-phosphate</name>
        <dbReference type="ChEBI" id="CHEBI:78346"/>
    </ligand>
</feature>
<dbReference type="NCBIfam" id="NF003428">
    <property type="entry name" value="PRK04923.1"/>
    <property type="match status" value="1"/>
</dbReference>
<evidence type="ECO:0000256" key="6">
    <source>
        <dbReference type="ARBA" id="ARBA00022840"/>
    </source>
</evidence>
<comment type="pathway">
    <text evidence="9">Metabolic intermediate biosynthesis; 5-phospho-alpha-D-ribose 1-diphosphate biosynthesis; 5-phospho-alpha-D-ribose 1-diphosphate from D-ribose 5-phosphate (route I): step 1/1.</text>
</comment>
<dbReference type="EC" id="2.7.6.1" evidence="9"/>
<gene>
    <name evidence="9 11" type="primary">prs</name>
    <name evidence="11" type="ORF">GCM10011394_07340</name>
</gene>
<feature type="binding site" evidence="9">
    <location>
        <position position="201"/>
    </location>
    <ligand>
        <name>D-ribose 5-phosphate</name>
        <dbReference type="ChEBI" id="CHEBI:78346"/>
    </ligand>
</feature>
<dbReference type="Pfam" id="PF14572">
    <property type="entry name" value="Pribosyl_synth"/>
    <property type="match status" value="1"/>
</dbReference>
<name>A0ABQ2E8A8_9GAMM</name>
<comment type="subcellular location">
    <subcellularLocation>
        <location evidence="9">Cytoplasm</location>
    </subcellularLocation>
</comment>
<evidence type="ECO:0000259" key="10">
    <source>
        <dbReference type="Pfam" id="PF13793"/>
    </source>
</evidence>
<dbReference type="SUPFAM" id="SSF53271">
    <property type="entry name" value="PRTase-like"/>
    <property type="match status" value="2"/>
</dbReference>
<dbReference type="HAMAP" id="MF_00583_B">
    <property type="entry name" value="RibP_PPkinase_B"/>
    <property type="match status" value="1"/>
</dbReference>
<dbReference type="InterPro" id="IPR029057">
    <property type="entry name" value="PRTase-like"/>
</dbReference>
<evidence type="ECO:0000256" key="9">
    <source>
        <dbReference type="HAMAP-Rule" id="MF_00583"/>
    </source>
</evidence>
<evidence type="ECO:0000256" key="2">
    <source>
        <dbReference type="ARBA" id="ARBA00022723"/>
    </source>
</evidence>
<evidence type="ECO:0000313" key="12">
    <source>
        <dbReference type="Proteomes" id="UP000599009"/>
    </source>
</evidence>
<evidence type="ECO:0000256" key="4">
    <source>
        <dbReference type="ARBA" id="ARBA00022741"/>
    </source>
</evidence>
<dbReference type="SMART" id="SM01400">
    <property type="entry name" value="Pribosyltran_N"/>
    <property type="match status" value="1"/>
</dbReference>
<keyword evidence="9" id="KW-0963">Cytoplasm</keyword>
<evidence type="ECO:0000256" key="5">
    <source>
        <dbReference type="ARBA" id="ARBA00022777"/>
    </source>
</evidence>
<comment type="subunit">
    <text evidence="9">Homohexamer.</text>
</comment>
<keyword evidence="7 9" id="KW-0460">Magnesium</keyword>
<dbReference type="EMBL" id="BMME01000001">
    <property type="protein sequence ID" value="GGK00610.1"/>
    <property type="molecule type" value="Genomic_DNA"/>
</dbReference>
<dbReference type="InterPro" id="IPR037515">
    <property type="entry name" value="Rib-P_diPkinase_bac"/>
</dbReference>
<feature type="active site" evidence="9">
    <location>
        <position position="199"/>
    </location>
</feature>
<dbReference type="PANTHER" id="PTHR10210">
    <property type="entry name" value="RIBOSE-PHOSPHATE DIPHOSPHOKINASE FAMILY MEMBER"/>
    <property type="match status" value="1"/>
</dbReference>
<evidence type="ECO:0000256" key="1">
    <source>
        <dbReference type="ARBA" id="ARBA00022679"/>
    </source>
</evidence>
<feature type="domain" description="Ribose-phosphate pyrophosphokinase N-terminal" evidence="10">
    <location>
        <begin position="9"/>
        <end position="125"/>
    </location>
</feature>
<dbReference type="InterPro" id="IPR005946">
    <property type="entry name" value="Rib-P_diPkinase"/>
</dbReference>
<keyword evidence="5 9" id="KW-0418">Kinase</keyword>
<comment type="function">
    <text evidence="9">Involved in the biosynthesis of the central metabolite phospho-alpha-D-ribosyl-1-pyrophosphate (PRPP) via the transfer of pyrophosphoryl group from ATP to 1-hydroxyl of ribose-5-phosphate (Rib-5-P).</text>
</comment>
<sequence>MKKEDGNLLIFSGNANRPLALAVCRELGVRPGKALVSTFSDGEVQVEIEENVRRQDVFVVQSTCAPTAENLMEVLALIDALKRASVSSVTAVVPYFGYARQDRRMRSSRVPITAKLAARMFTAAGADGLLTIDLHADQIQGFFDIPVDNVYASPLLLADIWRAHGTDNMVVVSPDVGGVVRARAIAKRLDDADLAIIDKRRPKANVATVMNIIGDVAGKTCVLVDDIVDTAGTLCAAAAALKAQGATKVVAYCTHPVLSGAAIDNVNASQLDELVVTDTIPLSQAAHECGRIRQLGVAELLAETIRRIAFGESVSSLYVD</sequence>
<keyword evidence="3 9" id="KW-0545">Nucleotide biosynthesis</keyword>
<keyword evidence="4 9" id="KW-0547">Nucleotide-binding</keyword>
<dbReference type="Proteomes" id="UP000599009">
    <property type="component" value="Unassembled WGS sequence"/>
</dbReference>
<evidence type="ECO:0000313" key="11">
    <source>
        <dbReference type="EMBL" id="GGK00610.1"/>
    </source>
</evidence>
<dbReference type="PROSITE" id="PS00114">
    <property type="entry name" value="PRPP_SYNTHASE"/>
    <property type="match status" value="1"/>
</dbReference>
<evidence type="ECO:0000256" key="7">
    <source>
        <dbReference type="ARBA" id="ARBA00022842"/>
    </source>
</evidence>
<dbReference type="PANTHER" id="PTHR10210:SF41">
    <property type="entry name" value="RIBOSE-PHOSPHATE PYROPHOSPHOKINASE 1, CHLOROPLASTIC"/>
    <property type="match status" value="1"/>
</dbReference>
<feature type="binding site" evidence="9">
    <location>
        <begin position="41"/>
        <end position="43"/>
    </location>
    <ligand>
        <name>ATP</name>
        <dbReference type="ChEBI" id="CHEBI:30616"/>
    </ligand>
</feature>
<comment type="similarity">
    <text evidence="9">Belongs to the ribose-phosphate pyrophosphokinase family. Class I subfamily.</text>
</comment>
<evidence type="ECO:0000256" key="8">
    <source>
        <dbReference type="ARBA" id="ARBA00049535"/>
    </source>
</evidence>
<dbReference type="NCBIfam" id="TIGR01251">
    <property type="entry name" value="ribP_PPkin"/>
    <property type="match status" value="1"/>
</dbReference>
<comment type="catalytic activity">
    <reaction evidence="8 9">
        <text>D-ribose 5-phosphate + ATP = 5-phospho-alpha-D-ribose 1-diphosphate + AMP + H(+)</text>
        <dbReference type="Rhea" id="RHEA:15609"/>
        <dbReference type="ChEBI" id="CHEBI:15378"/>
        <dbReference type="ChEBI" id="CHEBI:30616"/>
        <dbReference type="ChEBI" id="CHEBI:58017"/>
        <dbReference type="ChEBI" id="CHEBI:78346"/>
        <dbReference type="ChEBI" id="CHEBI:456215"/>
        <dbReference type="EC" id="2.7.6.1"/>
    </reaction>
</comment>
<feature type="binding site" evidence="9">
    <location>
        <position position="135"/>
    </location>
    <ligand>
        <name>Mg(2+)</name>
        <dbReference type="ChEBI" id="CHEBI:18420"/>
    </ligand>
</feature>
<keyword evidence="1 9" id="KW-0808">Transferase</keyword>
<dbReference type="NCBIfam" id="NF002320">
    <property type="entry name" value="PRK01259.1"/>
    <property type="match status" value="1"/>
</dbReference>
<keyword evidence="2 9" id="KW-0479">Metal-binding</keyword>
<reference evidence="12" key="1">
    <citation type="journal article" date="2019" name="Int. J. Syst. Evol. Microbiol.">
        <title>The Global Catalogue of Microorganisms (GCM) 10K type strain sequencing project: providing services to taxonomists for standard genome sequencing and annotation.</title>
        <authorList>
            <consortium name="The Broad Institute Genomics Platform"/>
            <consortium name="The Broad Institute Genome Sequencing Center for Infectious Disease"/>
            <person name="Wu L."/>
            <person name="Ma J."/>
        </authorList>
    </citation>
    <scope>NUCLEOTIDE SEQUENCE [LARGE SCALE GENOMIC DNA]</scope>
    <source>
        <strain evidence="12">CGMCC 1.8985</strain>
    </source>
</reference>
<dbReference type="InterPro" id="IPR000842">
    <property type="entry name" value="PRib_PP_synth_CS"/>
</dbReference>
<dbReference type="InterPro" id="IPR000836">
    <property type="entry name" value="PRTase_dom"/>
</dbReference>
<protein>
    <recommendedName>
        <fullName evidence="9">Ribose-phosphate pyrophosphokinase</fullName>
        <shortName evidence="9">RPPK</shortName>
        <ecNumber evidence="9">2.7.6.1</ecNumber>
    </recommendedName>
    <alternativeName>
        <fullName evidence="9">5-phospho-D-ribosyl alpha-1-diphosphate synthase</fullName>
    </alternativeName>
    <alternativeName>
        <fullName evidence="9">Phosphoribosyl diphosphate synthase</fullName>
    </alternativeName>
    <alternativeName>
        <fullName evidence="9">Phosphoribosyl pyrophosphate synthase</fullName>
        <shortName evidence="9">P-Rib-PP synthase</shortName>
        <shortName evidence="9">PRPP synthase</shortName>
        <shortName evidence="9">PRPPase</shortName>
    </alternativeName>
</protein>
<comment type="caution">
    <text evidence="11">The sequence shown here is derived from an EMBL/GenBank/DDBJ whole genome shotgun (WGS) entry which is preliminary data.</text>
</comment>
<accession>A0ABQ2E8A8</accession>
<comment type="cofactor">
    <cofactor evidence="9">
        <name>Mg(2+)</name>
        <dbReference type="ChEBI" id="CHEBI:18420"/>
    </cofactor>
    <text evidence="9">Binds 2 Mg(2+) ions per subunit.</text>
</comment>
<feature type="binding site" evidence="9">
    <location>
        <position position="225"/>
    </location>
    <ligand>
        <name>D-ribose 5-phosphate</name>
        <dbReference type="ChEBI" id="CHEBI:78346"/>
    </ligand>
</feature>
<feature type="binding site" evidence="9">
    <location>
        <begin position="100"/>
        <end position="101"/>
    </location>
    <ligand>
        <name>ATP</name>
        <dbReference type="ChEBI" id="CHEBI:30616"/>
    </ligand>
</feature>
<dbReference type="Pfam" id="PF13793">
    <property type="entry name" value="Pribosyltran_N"/>
    <property type="match status" value="1"/>
</dbReference>
<dbReference type="Gene3D" id="3.40.50.2020">
    <property type="match status" value="2"/>
</dbReference>
<organism evidence="11 12">
    <name type="scientific">Luteimonas terricola</name>
    <dbReference type="NCBI Taxonomy" id="645597"/>
    <lineage>
        <taxon>Bacteria</taxon>
        <taxon>Pseudomonadati</taxon>
        <taxon>Pseudomonadota</taxon>
        <taxon>Gammaproteobacteria</taxon>
        <taxon>Lysobacterales</taxon>
        <taxon>Lysobacteraceae</taxon>
        <taxon>Luteimonas</taxon>
    </lineage>
</organism>